<dbReference type="InterPro" id="IPR013783">
    <property type="entry name" value="Ig-like_fold"/>
</dbReference>
<dbReference type="InterPro" id="IPR011467">
    <property type="entry name" value="DUF1573"/>
</dbReference>
<evidence type="ECO:0000313" key="1">
    <source>
        <dbReference type="EMBL" id="MBF5027694.1"/>
    </source>
</evidence>
<dbReference type="RefSeq" id="WP_194739622.1">
    <property type="nucleotide sequence ID" value="NZ_JADKYY010000009.1"/>
</dbReference>
<dbReference type="Gene3D" id="2.60.40.10">
    <property type="entry name" value="Immunoglobulins"/>
    <property type="match status" value="1"/>
</dbReference>
<keyword evidence="2" id="KW-1185">Reference proteome</keyword>
<name>A0A930YWQ2_9FLAO</name>
<dbReference type="Proteomes" id="UP000694480">
    <property type="component" value="Unassembled WGS sequence"/>
</dbReference>
<dbReference type="PANTHER" id="PTHR37833:SF1">
    <property type="entry name" value="SIGNAL PEPTIDE PROTEIN"/>
    <property type="match status" value="1"/>
</dbReference>
<dbReference type="Pfam" id="PF07610">
    <property type="entry name" value="DUF1573"/>
    <property type="match status" value="1"/>
</dbReference>
<dbReference type="EMBL" id="JADKYY010000009">
    <property type="protein sequence ID" value="MBF5027694.1"/>
    <property type="molecule type" value="Genomic_DNA"/>
</dbReference>
<dbReference type="PROSITE" id="PS51257">
    <property type="entry name" value="PROKAR_LIPOPROTEIN"/>
    <property type="match status" value="1"/>
</dbReference>
<comment type="caution">
    <text evidence="1">The sequence shown here is derived from an EMBL/GenBank/DDBJ whole genome shotgun (WGS) entry which is preliminary data.</text>
</comment>
<proteinExistence type="predicted"/>
<protein>
    <submittedName>
        <fullName evidence="1">DUF1573 domain-containing protein</fullName>
    </submittedName>
</protein>
<gene>
    <name evidence="1" type="ORF">IC612_07770</name>
</gene>
<dbReference type="PANTHER" id="PTHR37833">
    <property type="entry name" value="LIPOPROTEIN-RELATED"/>
    <property type="match status" value="1"/>
</dbReference>
<evidence type="ECO:0000313" key="2">
    <source>
        <dbReference type="Proteomes" id="UP000694480"/>
    </source>
</evidence>
<dbReference type="AlphaFoldDB" id="A0A930YWQ2"/>
<accession>A0A930YWQ2</accession>
<reference evidence="1" key="1">
    <citation type="submission" date="2020-11" db="EMBL/GenBank/DDBJ databases">
        <title>Genome seq and assembly of Planobacterium sp.</title>
        <authorList>
            <person name="Chhetri G."/>
        </authorList>
    </citation>
    <scope>NUCLEOTIDE SEQUENCE</scope>
    <source>
        <strain evidence="1">GCR5</strain>
    </source>
</reference>
<organism evidence="1 2">
    <name type="scientific">Planobacterium oryzisoli</name>
    <dbReference type="NCBI Taxonomy" id="2771435"/>
    <lineage>
        <taxon>Bacteria</taxon>
        <taxon>Pseudomonadati</taxon>
        <taxon>Bacteroidota</taxon>
        <taxon>Flavobacteriia</taxon>
        <taxon>Flavobacteriales</taxon>
        <taxon>Weeksellaceae</taxon>
        <taxon>Chryseobacterium group</taxon>
        <taxon>Chryseobacterium</taxon>
    </lineage>
</organism>
<sequence>MKKNILFVVMAFSLMACTKSKQVDQVTAEDVQVSDVQNQTILSQDVLIQEAKSKPLTNVVLTENHWDFKEVKKGESVEHNYEITNTGENPLIISHVKPGCGCTAPDYTKEPILPGQKGVITLKFDSSSFDGLQNKQAEVYANVENAPIVISFSANVIN</sequence>